<dbReference type="PROSITE" id="PS51918">
    <property type="entry name" value="RADICAL_SAM"/>
    <property type="match status" value="1"/>
</dbReference>
<dbReference type="InterPro" id="IPR007197">
    <property type="entry name" value="rSAM"/>
</dbReference>
<evidence type="ECO:0000256" key="6">
    <source>
        <dbReference type="ARBA" id="ARBA00022603"/>
    </source>
</evidence>
<sequence length="352" mass="38865">MKTLYDPTREELTEILHGEPRYRIDQLWTGLYQQFQTPYDISTLPAALRTRLAEVLPSSLIEIKRVSTDNEDTVKFLWHLVEGNYPIETVLMFYRDRATVCVSTQAGCAMGCGFCATGQAGFHRHLSVGEIVEQVVRSAHEAQLRGRRIDNIVFMGMGEPLANEPAVWGAVERIHGDIGISARHITVSTVGIIPGIRTLATRPLPVNLAVSLHAARDDLRNELVPINTRYPLSDLIAACQDYLAAKRRRVTFEWALIDKVNDTDRDAHELAELCLQLSPSAHVNLIPLNPTPGWPTVGSPPARVAAFEQLLRRLGVNATTRQNRGTDIAAACGQLAAGQPVAITSKTKSRPQ</sequence>
<protein>
    <submittedName>
        <fullName evidence="13">Unannotated protein</fullName>
    </submittedName>
</protein>
<dbReference type="AlphaFoldDB" id="A0A6J6CF24"/>
<keyword evidence="5" id="KW-0698">rRNA processing</keyword>
<dbReference type="PANTHER" id="PTHR30544">
    <property type="entry name" value="23S RRNA METHYLTRANSFERASE"/>
    <property type="match status" value="1"/>
</dbReference>
<keyword evidence="11" id="KW-0411">Iron-sulfur</keyword>
<evidence type="ECO:0000256" key="7">
    <source>
        <dbReference type="ARBA" id="ARBA00022679"/>
    </source>
</evidence>
<dbReference type="InterPro" id="IPR004383">
    <property type="entry name" value="rRNA_lsu_MTrfase_RlmN/Cfr"/>
</dbReference>
<dbReference type="HAMAP" id="MF_01849">
    <property type="entry name" value="RNA_methyltr_RlmN"/>
    <property type="match status" value="1"/>
</dbReference>
<dbReference type="SFLD" id="SFLDS00029">
    <property type="entry name" value="Radical_SAM"/>
    <property type="match status" value="1"/>
</dbReference>
<dbReference type="InterPro" id="IPR058240">
    <property type="entry name" value="rSAM_sf"/>
</dbReference>
<dbReference type="PANTHER" id="PTHR30544:SF5">
    <property type="entry name" value="RADICAL SAM CORE DOMAIN-CONTAINING PROTEIN"/>
    <property type="match status" value="1"/>
</dbReference>
<evidence type="ECO:0000313" key="13">
    <source>
        <dbReference type="EMBL" id="CAB4549725.1"/>
    </source>
</evidence>
<keyword evidence="8" id="KW-0949">S-adenosyl-L-methionine</keyword>
<keyword evidence="4" id="KW-0963">Cytoplasm</keyword>
<dbReference type="InterPro" id="IPR027492">
    <property type="entry name" value="RNA_MTrfase_RlmN"/>
</dbReference>
<dbReference type="InterPro" id="IPR013785">
    <property type="entry name" value="Aldolase_TIM"/>
</dbReference>
<keyword evidence="9" id="KW-0479">Metal-binding</keyword>
<dbReference type="GO" id="GO:0030488">
    <property type="term" value="P:tRNA methylation"/>
    <property type="evidence" value="ECO:0007669"/>
    <property type="project" value="InterPro"/>
</dbReference>
<dbReference type="FunFam" id="3.20.20.70:FF:000014">
    <property type="entry name" value="Probable dual-specificity RNA methyltransferase RlmN"/>
    <property type="match status" value="1"/>
</dbReference>
<dbReference type="GO" id="GO:0070475">
    <property type="term" value="P:rRNA base methylation"/>
    <property type="evidence" value="ECO:0007669"/>
    <property type="project" value="InterPro"/>
</dbReference>
<evidence type="ECO:0000256" key="8">
    <source>
        <dbReference type="ARBA" id="ARBA00022691"/>
    </source>
</evidence>
<accession>A0A6J6CF24</accession>
<evidence type="ECO:0000256" key="4">
    <source>
        <dbReference type="ARBA" id="ARBA00022490"/>
    </source>
</evidence>
<keyword evidence="7" id="KW-0808">Transferase</keyword>
<dbReference type="NCBIfam" id="TIGR00048">
    <property type="entry name" value="rRNA_mod_RlmN"/>
    <property type="match status" value="1"/>
</dbReference>
<proteinExistence type="inferred from homology"/>
<dbReference type="Gene3D" id="3.20.20.70">
    <property type="entry name" value="Aldolase class I"/>
    <property type="match status" value="1"/>
</dbReference>
<dbReference type="InterPro" id="IPR040072">
    <property type="entry name" value="Methyltransferase_A"/>
</dbReference>
<gene>
    <name evidence="13" type="ORF">UFOPK1572_00081</name>
</gene>
<evidence type="ECO:0000256" key="9">
    <source>
        <dbReference type="ARBA" id="ARBA00022723"/>
    </source>
</evidence>
<dbReference type="SUPFAM" id="SSF102114">
    <property type="entry name" value="Radical SAM enzymes"/>
    <property type="match status" value="1"/>
</dbReference>
<name>A0A6J6CF24_9ZZZZ</name>
<feature type="domain" description="Radical SAM core" evidence="12">
    <location>
        <begin position="94"/>
        <end position="327"/>
    </location>
</feature>
<comment type="subcellular location">
    <subcellularLocation>
        <location evidence="2">Cytoplasm</location>
    </subcellularLocation>
</comment>
<evidence type="ECO:0000256" key="1">
    <source>
        <dbReference type="ARBA" id="ARBA00001966"/>
    </source>
</evidence>
<keyword evidence="10" id="KW-0408">Iron</keyword>
<dbReference type="GO" id="GO:0008173">
    <property type="term" value="F:RNA methyltransferase activity"/>
    <property type="evidence" value="ECO:0007669"/>
    <property type="project" value="InterPro"/>
</dbReference>
<dbReference type="GO" id="GO:0051539">
    <property type="term" value="F:4 iron, 4 sulfur cluster binding"/>
    <property type="evidence" value="ECO:0007669"/>
    <property type="project" value="UniProtKB-KW"/>
</dbReference>
<comment type="cofactor">
    <cofactor evidence="1">
        <name>[4Fe-4S] cluster</name>
        <dbReference type="ChEBI" id="CHEBI:49883"/>
    </cofactor>
</comment>
<evidence type="ECO:0000256" key="5">
    <source>
        <dbReference type="ARBA" id="ARBA00022552"/>
    </source>
</evidence>
<dbReference type="GO" id="GO:0046872">
    <property type="term" value="F:metal ion binding"/>
    <property type="evidence" value="ECO:0007669"/>
    <property type="project" value="UniProtKB-KW"/>
</dbReference>
<dbReference type="PIRSF" id="PIRSF006004">
    <property type="entry name" value="CHP00048"/>
    <property type="match status" value="1"/>
</dbReference>
<dbReference type="EMBL" id="CAEZTC010000005">
    <property type="protein sequence ID" value="CAB4549725.1"/>
    <property type="molecule type" value="Genomic_DNA"/>
</dbReference>
<evidence type="ECO:0000256" key="11">
    <source>
        <dbReference type="ARBA" id="ARBA00023014"/>
    </source>
</evidence>
<dbReference type="Gene3D" id="1.10.150.530">
    <property type="match status" value="1"/>
</dbReference>
<keyword evidence="6" id="KW-0489">Methyltransferase</keyword>
<evidence type="ECO:0000256" key="3">
    <source>
        <dbReference type="ARBA" id="ARBA00022485"/>
    </source>
</evidence>
<dbReference type="SFLD" id="SFLDF00275">
    <property type="entry name" value="adenosine_C2_methyltransferase"/>
    <property type="match status" value="1"/>
</dbReference>
<dbReference type="GO" id="GO:0005737">
    <property type="term" value="C:cytoplasm"/>
    <property type="evidence" value="ECO:0007669"/>
    <property type="project" value="UniProtKB-SubCell"/>
</dbReference>
<evidence type="ECO:0000256" key="10">
    <source>
        <dbReference type="ARBA" id="ARBA00023004"/>
    </source>
</evidence>
<evidence type="ECO:0000256" key="2">
    <source>
        <dbReference type="ARBA" id="ARBA00004496"/>
    </source>
</evidence>
<dbReference type="CDD" id="cd01335">
    <property type="entry name" value="Radical_SAM"/>
    <property type="match status" value="1"/>
</dbReference>
<keyword evidence="3" id="KW-0004">4Fe-4S</keyword>
<organism evidence="13">
    <name type="scientific">freshwater metagenome</name>
    <dbReference type="NCBI Taxonomy" id="449393"/>
    <lineage>
        <taxon>unclassified sequences</taxon>
        <taxon>metagenomes</taxon>
        <taxon>ecological metagenomes</taxon>
    </lineage>
</organism>
<evidence type="ECO:0000259" key="12">
    <source>
        <dbReference type="PROSITE" id="PS51918"/>
    </source>
</evidence>
<dbReference type="Pfam" id="PF04055">
    <property type="entry name" value="Radical_SAM"/>
    <property type="match status" value="1"/>
</dbReference>
<reference evidence="13" key="1">
    <citation type="submission" date="2020-05" db="EMBL/GenBank/DDBJ databases">
        <authorList>
            <person name="Chiriac C."/>
            <person name="Salcher M."/>
            <person name="Ghai R."/>
            <person name="Kavagutti S V."/>
        </authorList>
    </citation>
    <scope>NUCLEOTIDE SEQUENCE</scope>
</reference>
<dbReference type="SFLD" id="SFLDG01062">
    <property type="entry name" value="methyltransferase_(Class_A)"/>
    <property type="match status" value="1"/>
</dbReference>